<sequence>MSMFFFDDAKEMEEYNRVKKTVRALEKEYLELRLALQEAQKELQADPQGELQQARVKYLEKRIRQLEEKNPWLSWNTPIEIALFSPPHG</sequence>
<name>A0A7C3WRH9_9BACT</name>
<gene>
    <name evidence="2" type="ORF">ENV62_07865</name>
</gene>
<comment type="caution">
    <text evidence="2">The sequence shown here is derived from an EMBL/GenBank/DDBJ whole genome shotgun (WGS) entry which is preliminary data.</text>
</comment>
<reference evidence="2" key="1">
    <citation type="journal article" date="2020" name="mSystems">
        <title>Genome- and Community-Level Interaction Insights into Carbon Utilization and Element Cycling Functions of Hydrothermarchaeota in Hydrothermal Sediment.</title>
        <authorList>
            <person name="Zhou Z."/>
            <person name="Liu Y."/>
            <person name="Xu W."/>
            <person name="Pan J."/>
            <person name="Luo Z.H."/>
            <person name="Li M."/>
        </authorList>
    </citation>
    <scope>NUCLEOTIDE SEQUENCE [LARGE SCALE GENOMIC DNA]</scope>
    <source>
        <strain evidence="2">SpSt-776</strain>
    </source>
</reference>
<accession>A0A7C3WRH9</accession>
<dbReference type="AlphaFoldDB" id="A0A7C3WRH9"/>
<proteinExistence type="predicted"/>
<feature type="coiled-coil region" evidence="1">
    <location>
        <begin position="15"/>
        <end position="69"/>
    </location>
</feature>
<evidence type="ECO:0000313" key="2">
    <source>
        <dbReference type="EMBL" id="HGB15134.1"/>
    </source>
</evidence>
<protein>
    <submittedName>
        <fullName evidence="2">Uncharacterized protein</fullName>
    </submittedName>
</protein>
<evidence type="ECO:0000256" key="1">
    <source>
        <dbReference type="SAM" id="Coils"/>
    </source>
</evidence>
<keyword evidence="1" id="KW-0175">Coiled coil</keyword>
<organism evidence="2">
    <name type="scientific">Desulfobacca acetoxidans</name>
    <dbReference type="NCBI Taxonomy" id="60893"/>
    <lineage>
        <taxon>Bacteria</taxon>
        <taxon>Pseudomonadati</taxon>
        <taxon>Thermodesulfobacteriota</taxon>
        <taxon>Desulfobaccia</taxon>
        <taxon>Desulfobaccales</taxon>
        <taxon>Desulfobaccaceae</taxon>
        <taxon>Desulfobacca</taxon>
    </lineage>
</organism>
<dbReference type="EMBL" id="DTHB01000049">
    <property type="protein sequence ID" value="HGB15134.1"/>
    <property type="molecule type" value="Genomic_DNA"/>
</dbReference>